<comment type="caution">
    <text evidence="2">The sequence shown here is derived from an EMBL/GenBank/DDBJ whole genome shotgun (WGS) entry which is preliminary data.</text>
</comment>
<keyword evidence="3" id="KW-1185">Reference proteome</keyword>
<sequence length="158" mass="17558">MKVIDPQTAVLTNVEVLAYLTSNPPRRPPPSSGNWAPSPDLRDHNTVVKEVRTPIWSLSSTHGLLWPSKTAPHVPACSGVDQTPNSETRHQETPTIEEKKNNQLTLPDSQLCKPSLSPSPTIPPLHSPPFLLPVEITIASRNDRHTANLKFSKYRHRC</sequence>
<dbReference type="Proteomes" id="UP000037696">
    <property type="component" value="Unassembled WGS sequence"/>
</dbReference>
<name>A0A0M8P3S8_9EURO</name>
<evidence type="ECO:0000313" key="3">
    <source>
        <dbReference type="Proteomes" id="UP000037696"/>
    </source>
</evidence>
<reference evidence="2 3" key="1">
    <citation type="submission" date="2015-08" db="EMBL/GenBank/DDBJ databases">
        <title>Genome sequencing of Penicillium nordicum.</title>
        <authorList>
            <person name="Nguyen H.D."/>
            <person name="Seifert K.A."/>
        </authorList>
    </citation>
    <scope>NUCLEOTIDE SEQUENCE [LARGE SCALE GENOMIC DNA]</scope>
    <source>
        <strain evidence="2 3">DAOMC 185683</strain>
    </source>
</reference>
<proteinExistence type="predicted"/>
<gene>
    <name evidence="2" type="ORF">ACN38_g6176</name>
</gene>
<evidence type="ECO:0000313" key="2">
    <source>
        <dbReference type="EMBL" id="KOS42947.1"/>
    </source>
</evidence>
<dbReference type="STRING" id="229535.A0A0M8P3S8"/>
<feature type="compositionally biased region" description="Basic and acidic residues" evidence="1">
    <location>
        <begin position="87"/>
        <end position="101"/>
    </location>
</feature>
<dbReference type="OrthoDB" id="1746530at2759"/>
<dbReference type="AlphaFoldDB" id="A0A0M8P3S8"/>
<accession>A0A0M8P3S8</accession>
<dbReference type="EMBL" id="LHQQ01000093">
    <property type="protein sequence ID" value="KOS42947.1"/>
    <property type="molecule type" value="Genomic_DNA"/>
</dbReference>
<protein>
    <submittedName>
        <fullName evidence="2">Uncharacterized protein</fullName>
    </submittedName>
</protein>
<feature type="region of interest" description="Disordered" evidence="1">
    <location>
        <begin position="70"/>
        <end position="124"/>
    </location>
</feature>
<feature type="region of interest" description="Disordered" evidence="1">
    <location>
        <begin position="21"/>
        <end position="41"/>
    </location>
</feature>
<organism evidence="2 3">
    <name type="scientific">Penicillium nordicum</name>
    <dbReference type="NCBI Taxonomy" id="229535"/>
    <lineage>
        <taxon>Eukaryota</taxon>
        <taxon>Fungi</taxon>
        <taxon>Dikarya</taxon>
        <taxon>Ascomycota</taxon>
        <taxon>Pezizomycotina</taxon>
        <taxon>Eurotiomycetes</taxon>
        <taxon>Eurotiomycetidae</taxon>
        <taxon>Eurotiales</taxon>
        <taxon>Aspergillaceae</taxon>
        <taxon>Penicillium</taxon>
    </lineage>
</organism>
<evidence type="ECO:0000256" key="1">
    <source>
        <dbReference type="SAM" id="MobiDB-lite"/>
    </source>
</evidence>